<dbReference type="Gene3D" id="3.30.300.340">
    <property type="entry name" value="S-adenosylmethionine synthetase, N-terminal domain"/>
    <property type="match status" value="1"/>
</dbReference>
<evidence type="ECO:0000256" key="1">
    <source>
        <dbReference type="ARBA" id="ARBA00006892"/>
    </source>
</evidence>
<dbReference type="RefSeq" id="WP_096601935.1">
    <property type="nucleotide sequence ID" value="NZ_OBEN01000004.1"/>
</dbReference>
<protein>
    <submittedName>
        <fullName evidence="2">S-adenosylmethionine synthetase</fullName>
    </submittedName>
</protein>
<dbReference type="PANTHER" id="PTHR36697">
    <property type="entry name" value="S-ADENOSYLMETHIONINE SYNTHASE"/>
    <property type="match status" value="1"/>
</dbReference>
<dbReference type="Pfam" id="PF01941">
    <property type="entry name" value="AdoMet_Synthase"/>
    <property type="match status" value="1"/>
</dbReference>
<dbReference type="InterPro" id="IPR042544">
    <property type="entry name" value="AdoMet_synthase_3"/>
</dbReference>
<accession>A0A285NXA9</accession>
<dbReference type="EMBL" id="OBEN01000004">
    <property type="protein sequence ID" value="SNZ14122.1"/>
    <property type="molecule type" value="Genomic_DNA"/>
</dbReference>
<dbReference type="AlphaFoldDB" id="A0A285NXA9"/>
<gene>
    <name evidence="2" type="ORF">SAMN06265353_0991</name>
</gene>
<dbReference type="NCBIfam" id="NF003366">
    <property type="entry name" value="PRK04439.1-5"/>
    <property type="match status" value="1"/>
</dbReference>
<organism evidence="2 3">
    <name type="scientific">Hydrogenobacter hydrogenophilus</name>
    <dbReference type="NCBI Taxonomy" id="35835"/>
    <lineage>
        <taxon>Bacteria</taxon>
        <taxon>Pseudomonadati</taxon>
        <taxon>Aquificota</taxon>
        <taxon>Aquificia</taxon>
        <taxon>Aquificales</taxon>
        <taxon>Aquificaceae</taxon>
        <taxon>Hydrogenobacter</taxon>
    </lineage>
</organism>
<dbReference type="Gene3D" id="3.30.300.10">
    <property type="match status" value="1"/>
</dbReference>
<comment type="similarity">
    <text evidence="1">Belongs to the AdoMet synthetase 2 family.</text>
</comment>
<dbReference type="PANTHER" id="PTHR36697:SF1">
    <property type="entry name" value="S-ADENOSYLMETHIONINE SYNTHASE"/>
    <property type="match status" value="1"/>
</dbReference>
<dbReference type="OrthoDB" id="9770738at2"/>
<evidence type="ECO:0000313" key="2">
    <source>
        <dbReference type="EMBL" id="SNZ14122.1"/>
    </source>
</evidence>
<dbReference type="InterPro" id="IPR027790">
    <property type="entry name" value="AdoMet_synthase_2_family"/>
</dbReference>
<evidence type="ECO:0000313" key="3">
    <source>
        <dbReference type="Proteomes" id="UP000218627"/>
    </source>
</evidence>
<proteinExistence type="inferred from homology"/>
<dbReference type="Proteomes" id="UP000218627">
    <property type="component" value="Unassembled WGS sequence"/>
</dbReference>
<name>A0A285NXA9_9AQUI</name>
<sequence>MAQIVVTPMTFEAVYEQSAEIVERKGIGHPDTICDNLAESLSRELCKWYLEEFGAVMHHNVDKALLVGGMANAYFGGGEVIEPIEIHLVGRAILDKDSKRLDVQELVQHTVKEWFRKHIRNIDVERHIRIYAKIKPGSKDLVELFERFQKKGEIPLANDTSFGVGFAPFDQLERAVYEAERFLNSEALKREHPEIGEDIKVMGVRIENKIRLTVALAFVSRYIKDLEEYFYKKEQIKGKLKMYLEGLLGREVDININTADSKENSSVYITVTGSSAEQGDDGQVGRGNRVNGLITPYRPMSLEAAAGKNPISHIGKIYNTVANIICQRVVQEVEGIQEAYCYIVSQIGKPINQPQVLDVKVRTKRDIASIKEEVKRIAEEELERMPEVWKGFLEGRYSVA</sequence>
<keyword evidence="3" id="KW-1185">Reference proteome</keyword>
<dbReference type="Gene3D" id="3.30.300.280">
    <property type="entry name" value="S-adenosylmethionine synthetase, C-terminal domain"/>
    <property type="match status" value="1"/>
</dbReference>
<dbReference type="InterPro" id="IPR042543">
    <property type="entry name" value="AdoMet_synthase_2"/>
</dbReference>
<reference evidence="3" key="1">
    <citation type="submission" date="2017-09" db="EMBL/GenBank/DDBJ databases">
        <authorList>
            <person name="Varghese N."/>
            <person name="Submissions S."/>
        </authorList>
    </citation>
    <scope>NUCLEOTIDE SEQUENCE [LARGE SCALE GENOMIC DNA]</scope>
    <source>
        <strain evidence="3">DSM 2913</strain>
    </source>
</reference>